<evidence type="ECO:0000256" key="1">
    <source>
        <dbReference type="SAM" id="SignalP"/>
    </source>
</evidence>
<gene>
    <name evidence="2" type="ORF">SBA5_450110</name>
</gene>
<name>A0A2N9LMP3_9BACT</name>
<accession>A0A2N9LMP3</accession>
<feature type="signal peptide" evidence="1">
    <location>
        <begin position="1"/>
        <end position="26"/>
    </location>
</feature>
<reference evidence="3" key="1">
    <citation type="submission" date="2018-02" db="EMBL/GenBank/DDBJ databases">
        <authorList>
            <person name="Hausmann B."/>
        </authorList>
    </citation>
    <scope>NUCLEOTIDE SEQUENCE [LARGE SCALE GENOMIC DNA]</scope>
    <source>
        <strain evidence="3">Peat soil MAG SbA5</strain>
    </source>
</reference>
<dbReference type="AlphaFoldDB" id="A0A2N9LMP3"/>
<protein>
    <recommendedName>
        <fullName evidence="4">Lipocalin-like domain-containing protein</fullName>
    </recommendedName>
</protein>
<dbReference type="Proteomes" id="UP000239735">
    <property type="component" value="Unassembled WGS sequence"/>
</dbReference>
<keyword evidence="1" id="KW-0732">Signal</keyword>
<proteinExistence type="predicted"/>
<sequence length="265" mass="28917">MNQFKRYIVYALFLCAALCVAAVSHAQSPFDGTWRIDPGKAKFDQKPFTVYLSQGWYHCVSCTPPYDVQADGQFHAVAGQSFDAQSVTIVDPHTLRFVSKKGDKTIEDDTVTVSADGKITSIKSKSYPLNGGDAQDSSMKLKRVGALPADVHATSGNWVPLNFTDTEADLSFSFKTDGDQFSMTDPTGDSYTAKFDGSDYPYKSYGANRVNLQKVDAHTIIETDKRDGKVVGDSKMTVSADGKTMSIVSHNPQNNTTSTFVATKK</sequence>
<feature type="chain" id="PRO_5014906109" description="Lipocalin-like domain-containing protein" evidence="1">
    <location>
        <begin position="27"/>
        <end position="265"/>
    </location>
</feature>
<organism evidence="2 3">
    <name type="scientific">Candidatus Sulfuritelmatomonas gaucii</name>
    <dbReference type="NCBI Taxonomy" id="2043161"/>
    <lineage>
        <taxon>Bacteria</taxon>
        <taxon>Pseudomonadati</taxon>
        <taxon>Acidobacteriota</taxon>
        <taxon>Terriglobia</taxon>
        <taxon>Terriglobales</taxon>
        <taxon>Acidobacteriaceae</taxon>
        <taxon>Candidatus Sulfuritelmatomonas</taxon>
    </lineage>
</organism>
<evidence type="ECO:0008006" key="4">
    <source>
        <dbReference type="Google" id="ProtNLM"/>
    </source>
</evidence>
<evidence type="ECO:0000313" key="3">
    <source>
        <dbReference type="Proteomes" id="UP000239735"/>
    </source>
</evidence>
<dbReference type="OrthoDB" id="120963at2"/>
<evidence type="ECO:0000313" key="2">
    <source>
        <dbReference type="EMBL" id="SPE24520.1"/>
    </source>
</evidence>
<dbReference type="EMBL" id="OKRB01000103">
    <property type="protein sequence ID" value="SPE24520.1"/>
    <property type="molecule type" value="Genomic_DNA"/>
</dbReference>